<comment type="caution">
    <text evidence="2">The sequence shown here is derived from an EMBL/GenBank/DDBJ whole genome shotgun (WGS) entry which is preliminary data.</text>
</comment>
<dbReference type="AlphaFoldDB" id="A0ABD5R139"/>
<keyword evidence="1" id="KW-0472">Membrane</keyword>
<feature type="transmembrane region" description="Helical" evidence="1">
    <location>
        <begin position="20"/>
        <end position="48"/>
    </location>
</feature>
<dbReference type="RefSeq" id="WP_256412147.1">
    <property type="nucleotide sequence ID" value="NZ_JANHDM010000008.1"/>
</dbReference>
<evidence type="ECO:0000313" key="3">
    <source>
        <dbReference type="Proteomes" id="UP001596118"/>
    </source>
</evidence>
<dbReference type="Proteomes" id="UP001596118">
    <property type="component" value="Unassembled WGS sequence"/>
</dbReference>
<keyword evidence="1" id="KW-1133">Transmembrane helix</keyword>
<proteinExistence type="predicted"/>
<reference evidence="2 3" key="1">
    <citation type="journal article" date="2019" name="Int. J. Syst. Evol. Microbiol.">
        <title>The Global Catalogue of Microorganisms (GCM) 10K type strain sequencing project: providing services to taxonomists for standard genome sequencing and annotation.</title>
        <authorList>
            <consortium name="The Broad Institute Genomics Platform"/>
            <consortium name="The Broad Institute Genome Sequencing Center for Infectious Disease"/>
            <person name="Wu L."/>
            <person name="Ma J."/>
        </authorList>
    </citation>
    <scope>NUCLEOTIDE SEQUENCE [LARGE SCALE GENOMIC DNA]</scope>
    <source>
        <strain evidence="2 3">CGMCC 1.12124</strain>
    </source>
</reference>
<sequence length="160" mass="18129">MFDSSFELIQATILISGADLSTAVVASIVGAVVAGIISAVINGMSLLAQYQINEKNQKNIVKRRWKRETIKTLRELERVVLNFDPSDSPENDIEIIDNLVSEIEDQKGVIPDKFDNIESDLTEITLANERRGSDDYYDSMFEYRSELLQKVQDTLDNFNH</sequence>
<dbReference type="EMBL" id="JBHSKY010000007">
    <property type="protein sequence ID" value="MFC5278521.1"/>
    <property type="molecule type" value="Genomic_DNA"/>
</dbReference>
<name>A0ABD5R139_9EURY</name>
<evidence type="ECO:0000313" key="2">
    <source>
        <dbReference type="EMBL" id="MFC5278521.1"/>
    </source>
</evidence>
<evidence type="ECO:0000256" key="1">
    <source>
        <dbReference type="SAM" id="Phobius"/>
    </source>
</evidence>
<organism evidence="2 3">
    <name type="scientific">Halorubrum rubrum</name>
    <dbReference type="NCBI Taxonomy" id="1126240"/>
    <lineage>
        <taxon>Archaea</taxon>
        <taxon>Methanobacteriati</taxon>
        <taxon>Methanobacteriota</taxon>
        <taxon>Stenosarchaea group</taxon>
        <taxon>Halobacteria</taxon>
        <taxon>Halobacteriales</taxon>
        <taxon>Haloferacaceae</taxon>
        <taxon>Halorubrum</taxon>
    </lineage>
</organism>
<accession>A0ABD5R139</accession>
<gene>
    <name evidence="2" type="ORF">ACFPM1_07095</name>
</gene>
<keyword evidence="1" id="KW-0812">Transmembrane</keyword>
<protein>
    <submittedName>
        <fullName evidence="2">Uncharacterized protein</fullName>
    </submittedName>
</protein>
<keyword evidence="3" id="KW-1185">Reference proteome</keyword>